<keyword evidence="2" id="KW-1185">Reference proteome</keyword>
<reference evidence="1" key="1">
    <citation type="submission" date="2021-06" db="EMBL/GenBank/DDBJ databases">
        <authorList>
            <person name="Kallberg Y."/>
            <person name="Tangrot J."/>
            <person name="Rosling A."/>
        </authorList>
    </citation>
    <scope>NUCLEOTIDE SEQUENCE</scope>
    <source>
        <strain evidence="1">FL966</strain>
    </source>
</reference>
<protein>
    <submittedName>
        <fullName evidence="1">16734_t:CDS:1</fullName>
    </submittedName>
</protein>
<comment type="caution">
    <text evidence="1">The sequence shown here is derived from an EMBL/GenBank/DDBJ whole genome shotgun (WGS) entry which is preliminary data.</text>
</comment>
<name>A0A9N9H725_9GLOM</name>
<dbReference type="EMBL" id="CAJVQA010007230">
    <property type="protein sequence ID" value="CAG8653584.1"/>
    <property type="molecule type" value="Genomic_DNA"/>
</dbReference>
<gene>
    <name evidence="1" type="ORF">CPELLU_LOCUS9456</name>
</gene>
<proteinExistence type="predicted"/>
<accession>A0A9N9H725</accession>
<dbReference type="AlphaFoldDB" id="A0A9N9H725"/>
<dbReference type="Proteomes" id="UP000789759">
    <property type="component" value="Unassembled WGS sequence"/>
</dbReference>
<evidence type="ECO:0000313" key="1">
    <source>
        <dbReference type="EMBL" id="CAG8653584.1"/>
    </source>
</evidence>
<organism evidence="1 2">
    <name type="scientific">Cetraspora pellucida</name>
    <dbReference type="NCBI Taxonomy" id="1433469"/>
    <lineage>
        <taxon>Eukaryota</taxon>
        <taxon>Fungi</taxon>
        <taxon>Fungi incertae sedis</taxon>
        <taxon>Mucoromycota</taxon>
        <taxon>Glomeromycotina</taxon>
        <taxon>Glomeromycetes</taxon>
        <taxon>Diversisporales</taxon>
        <taxon>Gigasporaceae</taxon>
        <taxon>Cetraspora</taxon>
    </lineage>
</organism>
<sequence>MGLLCAHIIKERFATCQSLSFCDIYKHWWIKKEQSLEIENDQIEQVLKEFHQKYDFWLVLQQEKARAKLLKMIQEPPLLLLEPTITCTRERLTESQNDAQSSTQRISSVFEREELKTTAKKCGICHNIGHNSRTCSDSS</sequence>
<evidence type="ECO:0000313" key="2">
    <source>
        <dbReference type="Proteomes" id="UP000789759"/>
    </source>
</evidence>